<evidence type="ECO:0000313" key="2">
    <source>
        <dbReference type="Proteomes" id="UP000037035"/>
    </source>
</evidence>
<dbReference type="OrthoDB" id="2497753at2759"/>
<organism evidence="1 2">
    <name type="scientific">Puccinia sorghi</name>
    <dbReference type="NCBI Taxonomy" id="27349"/>
    <lineage>
        <taxon>Eukaryota</taxon>
        <taxon>Fungi</taxon>
        <taxon>Dikarya</taxon>
        <taxon>Basidiomycota</taxon>
        <taxon>Pucciniomycotina</taxon>
        <taxon>Pucciniomycetes</taxon>
        <taxon>Pucciniales</taxon>
        <taxon>Pucciniaceae</taxon>
        <taxon>Puccinia</taxon>
    </lineage>
</organism>
<sequence>MQLILKEKGPAYYMQVTRFDKVVMAGRKQYVMSFTIAHLIQFTKEEDQLEGLAEWTRWGSELPIIVTDDGFKCYVGGDADIGIDCLVRRFHGGQLSVSTRVADYRPSPWPPLPKNHAWKI</sequence>
<evidence type="ECO:0000313" key="1">
    <source>
        <dbReference type="EMBL" id="KNZ61696.1"/>
    </source>
</evidence>
<comment type="caution">
    <text evidence="1">The sequence shown here is derived from an EMBL/GenBank/DDBJ whole genome shotgun (WGS) entry which is preliminary data.</text>
</comment>
<dbReference type="AlphaFoldDB" id="A0A0L6VLP7"/>
<keyword evidence="2" id="KW-1185">Reference proteome</keyword>
<reference evidence="1 2" key="1">
    <citation type="submission" date="2015-08" db="EMBL/GenBank/DDBJ databases">
        <title>Next Generation Sequencing and Analysis of the Genome of Puccinia sorghi L Schw, the Causal Agent of Maize Common Rust.</title>
        <authorList>
            <person name="Rochi L."/>
            <person name="Burguener G."/>
            <person name="Darino M."/>
            <person name="Turjanski A."/>
            <person name="Kreff E."/>
            <person name="Dieguez M.J."/>
            <person name="Sacco F."/>
        </authorList>
    </citation>
    <scope>NUCLEOTIDE SEQUENCE [LARGE SCALE GENOMIC DNA]</scope>
    <source>
        <strain evidence="1 2">RO10H11247</strain>
    </source>
</reference>
<dbReference type="VEuPathDB" id="FungiDB:VP01_136g7"/>
<proteinExistence type="predicted"/>
<dbReference type="Proteomes" id="UP000037035">
    <property type="component" value="Unassembled WGS sequence"/>
</dbReference>
<name>A0A0L6VLP7_9BASI</name>
<accession>A0A0L6VLP7</accession>
<gene>
    <name evidence="1" type="ORF">VP01_136g7</name>
</gene>
<dbReference type="EMBL" id="LAVV01004110">
    <property type="protein sequence ID" value="KNZ61696.1"/>
    <property type="molecule type" value="Genomic_DNA"/>
</dbReference>
<protein>
    <submittedName>
        <fullName evidence="1">Uncharacterized protein</fullName>
    </submittedName>
</protein>